<feature type="compositionally biased region" description="Low complexity" evidence="1">
    <location>
        <begin position="292"/>
        <end position="317"/>
    </location>
</feature>
<reference evidence="4" key="1">
    <citation type="journal article" date="2019" name="Int. J. Syst. Evol. Microbiol.">
        <title>The Global Catalogue of Microorganisms (GCM) 10K type strain sequencing project: providing services to taxonomists for standard genome sequencing and annotation.</title>
        <authorList>
            <consortium name="The Broad Institute Genomics Platform"/>
            <consortium name="The Broad Institute Genome Sequencing Center for Infectious Disease"/>
            <person name="Wu L."/>
            <person name="Ma J."/>
        </authorList>
    </citation>
    <scope>NUCLEOTIDE SEQUENCE [LARGE SCALE GENOMIC DNA]</scope>
    <source>
        <strain evidence="4">CCM 7855</strain>
    </source>
</reference>
<dbReference type="SUPFAM" id="SSF53955">
    <property type="entry name" value="Lysozyme-like"/>
    <property type="match status" value="1"/>
</dbReference>
<evidence type="ECO:0000256" key="1">
    <source>
        <dbReference type="SAM" id="MobiDB-lite"/>
    </source>
</evidence>
<dbReference type="InterPro" id="IPR031304">
    <property type="entry name" value="SLT_2"/>
</dbReference>
<accession>A0ABQ1V060</accession>
<feature type="domain" description="Transglycosylase SLT" evidence="2">
    <location>
        <begin position="188"/>
        <end position="228"/>
    </location>
</feature>
<proteinExistence type="predicted"/>
<dbReference type="Pfam" id="PF13406">
    <property type="entry name" value="SLT_2"/>
    <property type="match status" value="1"/>
</dbReference>
<dbReference type="Gene3D" id="1.10.530.10">
    <property type="match status" value="1"/>
</dbReference>
<evidence type="ECO:0000259" key="2">
    <source>
        <dbReference type="Pfam" id="PF13406"/>
    </source>
</evidence>
<dbReference type="InterPro" id="IPR043426">
    <property type="entry name" value="MltB-like"/>
</dbReference>
<dbReference type="Proteomes" id="UP000632454">
    <property type="component" value="Unassembled WGS sequence"/>
</dbReference>
<dbReference type="CDD" id="cd13399">
    <property type="entry name" value="Slt35-like"/>
    <property type="match status" value="1"/>
</dbReference>
<organism evidence="3 4">
    <name type="scientific">Williamsia phyllosphaerae</name>
    <dbReference type="NCBI Taxonomy" id="885042"/>
    <lineage>
        <taxon>Bacteria</taxon>
        <taxon>Bacillati</taxon>
        <taxon>Actinomycetota</taxon>
        <taxon>Actinomycetes</taxon>
        <taxon>Mycobacteriales</taxon>
        <taxon>Nocardiaceae</taxon>
        <taxon>Williamsia</taxon>
    </lineage>
</organism>
<evidence type="ECO:0000313" key="3">
    <source>
        <dbReference type="EMBL" id="GGF31112.1"/>
    </source>
</evidence>
<evidence type="ECO:0000313" key="4">
    <source>
        <dbReference type="Proteomes" id="UP000632454"/>
    </source>
</evidence>
<gene>
    <name evidence="3" type="ORF">GCM10007298_28710</name>
</gene>
<dbReference type="PANTHER" id="PTHR30163">
    <property type="entry name" value="MEMBRANE-BOUND LYTIC MUREIN TRANSGLYCOSYLASE B"/>
    <property type="match status" value="1"/>
</dbReference>
<feature type="region of interest" description="Disordered" evidence="1">
    <location>
        <begin position="275"/>
        <end position="317"/>
    </location>
</feature>
<dbReference type="InterPro" id="IPR023346">
    <property type="entry name" value="Lysozyme-like_dom_sf"/>
</dbReference>
<protein>
    <recommendedName>
        <fullName evidence="2">Transglycosylase SLT domain-containing protein</fullName>
    </recommendedName>
</protein>
<dbReference type="EMBL" id="BMCS01000002">
    <property type="protein sequence ID" value="GGF31112.1"/>
    <property type="molecule type" value="Genomic_DNA"/>
</dbReference>
<sequence>MSRFSVPPSLREHFPRRAVSLSVASILIGVFVLGAATSSAQRQPASVTTEAAARAAAPVAEVLPGATRTPAGFAPPAARPAAAVEALRVLAPALPPGPLGIPGIVLQAYKLAADRVGAENGACKLPWFLLAGIGRIESGHAGDGSVDTSGTTINPIEGPLLNGTLAGNAVITDTDKGAIDGDATHDRAMGPMQFIPSTWAAWGTDANGDGRADPNNIFDATLAAGRYLCSGVSDIMSASHRVSSVLRYNNSVEYANNVLTWALAYATGALPTAGILEPKRPPSTRVSAPVTAPGSPARTPSAPGAPPASGAPSAAAGPTARFTKVNTRFTTPATIVVTSPAGPVTCTVDLTGATSTDGTTATISKATVRGANALCGLARTAGIPWTVTPTSATAVEMSNVGIDALGTRCEPVVLAGPLTDALTPTTDATGTCTVRSLTLRPTPALASA</sequence>
<dbReference type="PANTHER" id="PTHR30163:SF8">
    <property type="entry name" value="LYTIC MUREIN TRANSGLYCOSYLASE"/>
    <property type="match status" value="1"/>
</dbReference>
<keyword evidence="4" id="KW-1185">Reference proteome</keyword>
<name>A0ABQ1V060_9NOCA</name>
<comment type="caution">
    <text evidence="3">The sequence shown here is derived from an EMBL/GenBank/DDBJ whole genome shotgun (WGS) entry which is preliminary data.</text>
</comment>